<dbReference type="SUPFAM" id="SSF56349">
    <property type="entry name" value="DNA breaking-rejoining enzymes"/>
    <property type="match status" value="1"/>
</dbReference>
<accession>A0A366GXU6</accession>
<dbReference type="InterPro" id="IPR011010">
    <property type="entry name" value="DNA_brk_join_enz"/>
</dbReference>
<keyword evidence="3" id="KW-0233">DNA recombination</keyword>
<dbReference type="GO" id="GO:0006310">
    <property type="term" value="P:DNA recombination"/>
    <property type="evidence" value="ECO:0007669"/>
    <property type="project" value="UniProtKB-KW"/>
</dbReference>
<dbReference type="Pfam" id="PF00589">
    <property type="entry name" value="Phage_integrase"/>
    <property type="match status" value="1"/>
</dbReference>
<dbReference type="InterPro" id="IPR013762">
    <property type="entry name" value="Integrase-like_cat_sf"/>
</dbReference>
<evidence type="ECO:0000256" key="3">
    <source>
        <dbReference type="ARBA" id="ARBA00023172"/>
    </source>
</evidence>
<reference evidence="5 6" key="1">
    <citation type="submission" date="2018-06" db="EMBL/GenBank/DDBJ databases">
        <title>Genomic Encyclopedia of Type Strains, Phase IV (KMG-IV): sequencing the most valuable type-strain genomes for metagenomic binning, comparative biology and taxonomic classification.</title>
        <authorList>
            <person name="Goeker M."/>
        </authorList>
    </citation>
    <scope>NUCLEOTIDE SEQUENCE [LARGE SCALE GENOMIC DNA]</scope>
    <source>
        <strain evidence="5 6">DSM 25520</strain>
    </source>
</reference>
<dbReference type="GO" id="GO:0015074">
    <property type="term" value="P:DNA integration"/>
    <property type="evidence" value="ECO:0007669"/>
    <property type="project" value="UniProtKB-KW"/>
</dbReference>
<dbReference type="InterPro" id="IPR002104">
    <property type="entry name" value="Integrase_catalytic"/>
</dbReference>
<evidence type="ECO:0000313" key="6">
    <source>
        <dbReference type="Proteomes" id="UP000253628"/>
    </source>
</evidence>
<evidence type="ECO:0000256" key="2">
    <source>
        <dbReference type="ARBA" id="ARBA00022908"/>
    </source>
</evidence>
<keyword evidence="6" id="KW-1185">Reference proteome</keyword>
<keyword evidence="2" id="KW-0229">DNA integration</keyword>
<organism evidence="5 6">
    <name type="scientific">Eoetvoesiella caeni</name>
    <dbReference type="NCBI Taxonomy" id="645616"/>
    <lineage>
        <taxon>Bacteria</taxon>
        <taxon>Pseudomonadati</taxon>
        <taxon>Pseudomonadota</taxon>
        <taxon>Betaproteobacteria</taxon>
        <taxon>Burkholderiales</taxon>
        <taxon>Alcaligenaceae</taxon>
        <taxon>Eoetvoesiella</taxon>
    </lineage>
</organism>
<dbReference type="InterPro" id="IPR050090">
    <property type="entry name" value="Tyrosine_recombinase_XerCD"/>
</dbReference>
<dbReference type="GO" id="GO:0003677">
    <property type="term" value="F:DNA binding"/>
    <property type="evidence" value="ECO:0007669"/>
    <property type="project" value="InterPro"/>
</dbReference>
<protein>
    <submittedName>
        <fullName evidence="5">Site-specific recombinase XerD</fullName>
    </submittedName>
</protein>
<evidence type="ECO:0000259" key="4">
    <source>
        <dbReference type="PROSITE" id="PS51898"/>
    </source>
</evidence>
<dbReference type="Gene3D" id="1.10.443.10">
    <property type="entry name" value="Intergrase catalytic core"/>
    <property type="match status" value="1"/>
</dbReference>
<proteinExistence type="predicted"/>
<dbReference type="GO" id="GO:0007059">
    <property type="term" value="P:chromosome segregation"/>
    <property type="evidence" value="ECO:0007669"/>
    <property type="project" value="UniProtKB-KW"/>
</dbReference>
<evidence type="ECO:0000256" key="1">
    <source>
        <dbReference type="ARBA" id="ARBA00022829"/>
    </source>
</evidence>
<name>A0A366GXU6_9BURK</name>
<dbReference type="EMBL" id="QNRQ01000036">
    <property type="protein sequence ID" value="RBP33547.1"/>
    <property type="molecule type" value="Genomic_DNA"/>
</dbReference>
<dbReference type="PANTHER" id="PTHR30349:SF81">
    <property type="entry name" value="TYROSINE RECOMBINASE XERC"/>
    <property type="match status" value="1"/>
</dbReference>
<sequence>MSIDISMMVVVQQYLDARRQLGFELIAPGTELMRFARYADAREHRGPLTQDLIVGWAREHVKRTSTVTAARRLEVVRPFVAYYRQFEPASEIPPAGALGRGHRRLVPHIYTDQEVAQLLQAAARLTPHGGLRPLTYRTLFGLIATAGLRLSEALNLTIRDVDLGASAVTVRQTKFRKSRCLPLHSSAIQALGAYRLSRDLCHGADPNVPFFVSQTGAALPARTVEGVFRHMQSHLGWQARGDYPAPRIHDLRHTFAVRRLQCWREQGQSIDHALFWLCTYLGHAKISDTYWYLTGVPELMDSIGTRFECFAALGASS</sequence>
<dbReference type="PROSITE" id="PS51898">
    <property type="entry name" value="TYR_RECOMBINASE"/>
    <property type="match status" value="1"/>
</dbReference>
<comment type="caution">
    <text evidence="5">The sequence shown here is derived from an EMBL/GenBank/DDBJ whole genome shotgun (WGS) entry which is preliminary data.</text>
</comment>
<dbReference type="AlphaFoldDB" id="A0A366GXU6"/>
<evidence type="ECO:0000313" key="5">
    <source>
        <dbReference type="EMBL" id="RBP33547.1"/>
    </source>
</evidence>
<dbReference type="OrthoDB" id="662444at2"/>
<gene>
    <name evidence="5" type="ORF">DFR37_1362</name>
</gene>
<keyword evidence="1" id="KW-0159">Chromosome partition</keyword>
<dbReference type="RefSeq" id="WP_113935404.1">
    <property type="nucleotide sequence ID" value="NZ_JACCEU010000033.1"/>
</dbReference>
<feature type="domain" description="Tyr recombinase" evidence="4">
    <location>
        <begin position="104"/>
        <end position="305"/>
    </location>
</feature>
<dbReference type="Proteomes" id="UP000253628">
    <property type="component" value="Unassembled WGS sequence"/>
</dbReference>
<dbReference type="PANTHER" id="PTHR30349">
    <property type="entry name" value="PHAGE INTEGRASE-RELATED"/>
    <property type="match status" value="1"/>
</dbReference>